<evidence type="ECO:0000313" key="5">
    <source>
        <dbReference type="Proteomes" id="UP000039324"/>
    </source>
</evidence>
<dbReference type="PANTHER" id="PTHR24113">
    <property type="entry name" value="RAN GTPASE-ACTIVATING PROTEIN 1"/>
    <property type="match status" value="1"/>
</dbReference>
<evidence type="ECO:0000256" key="2">
    <source>
        <dbReference type="ARBA" id="ARBA00022614"/>
    </source>
</evidence>
<dbReference type="EMBL" id="CDSF01000155">
    <property type="protein sequence ID" value="CEP03740.1"/>
    <property type="molecule type" value="Genomic_DNA"/>
</dbReference>
<dbReference type="InterPro" id="IPR027038">
    <property type="entry name" value="RanGap"/>
</dbReference>
<dbReference type="GO" id="GO:0005634">
    <property type="term" value="C:nucleus"/>
    <property type="evidence" value="ECO:0007669"/>
    <property type="project" value="TreeGrafter"/>
</dbReference>
<dbReference type="OrthoDB" id="120976at2759"/>
<dbReference type="SUPFAM" id="SSF52047">
    <property type="entry name" value="RNI-like"/>
    <property type="match status" value="1"/>
</dbReference>
<dbReference type="GO" id="GO:0005096">
    <property type="term" value="F:GTPase activator activity"/>
    <property type="evidence" value="ECO:0007669"/>
    <property type="project" value="UniProtKB-KW"/>
</dbReference>
<proteinExistence type="predicted"/>
<dbReference type="GO" id="GO:0006913">
    <property type="term" value="P:nucleocytoplasmic transport"/>
    <property type="evidence" value="ECO:0007669"/>
    <property type="project" value="TreeGrafter"/>
</dbReference>
<dbReference type="Pfam" id="PF13516">
    <property type="entry name" value="LRR_6"/>
    <property type="match status" value="2"/>
</dbReference>
<dbReference type="GO" id="GO:0031267">
    <property type="term" value="F:small GTPase binding"/>
    <property type="evidence" value="ECO:0007669"/>
    <property type="project" value="TreeGrafter"/>
</dbReference>
<evidence type="ECO:0000256" key="1">
    <source>
        <dbReference type="ARBA" id="ARBA00022468"/>
    </source>
</evidence>
<keyword evidence="2" id="KW-0433">Leucine-rich repeat</keyword>
<keyword evidence="1" id="KW-0343">GTPase activation</keyword>
<gene>
    <name evidence="4" type="ORF">PBRA_003347</name>
</gene>
<evidence type="ECO:0000313" key="4">
    <source>
        <dbReference type="EMBL" id="CEP03740.1"/>
    </source>
</evidence>
<sequence length="923" mass="100588">MTSAPKLTRPLSFLERQQSDLQQRHHRRRMLANGAESVVHKPAPAIPTGPFVRTSRAVPVSVRDLTHLSDIAGEAADRETWTSWRTPALRQRRLDKGMSSAFFTHLEQVPQAGHDRSAPITAYVDACRRVMVPVRPIVINDQGADLCARAMELIDGHAVAVRCALEASGATSVDLADNCIGPVGTEVLLSAPQLRKVVLSGNRLGRHGAVVCAQFLVLHQRCQLMQLDIAGNAVGAYGAQLVVDAMLTNRTLTSLNVARNAVGDDGARHIGRLLNDAMSTLRNLDISGNGITEDGFAYVATGLERNRRLCTLIASGNSLMKTGVLLASVLERHPAMRRVDIGNCDVGVDSGMVLTRALRLNPRIEEIVLNGNPLGTSARAIVWCLVTTSAASRVQRHLHLSNCTTVEEDADDPFLFDPRSPGGPRVLDMASPFHQAVATEVLAMATLPGITSLTNVSIGMRDAPGVLDVRRPDPWATLPARGVVQFDFMWYPRPTQLADALSDSEFGSVMRLLSDPLLVTDIDRLRLFESSCSSLTYRDTQIRDVLSLFTPGSPERIVAAAHLLISSVRTSPGDPLASLFAPNDRVLVDRATHLFSRTNPTGHYRLNLSSAVDRHIAQVLVDVSGWHALQSRNGAPGLSQSCNGHLWRNETLDGAPFVFAPPMRLPPRGILDLDFVLRSTDVSAAASVPALAHDFVDLLQTLNGYLDDEDGGVVQEVQHRVVDWVDFEPVSIPAISNVERALGALRRLCSTDLLLAEQAAVVLRCFRTMPGRVDAFVCMYGRIIGDQAVRHLFQSMFDASSQITLMSRLGPLALWSPFVPVPSYSVELRHADARLLVGHILRMVLVERRLQVRNAVLDGRPINIPAVWIAQMPDRGTLRFDLAVAEPNLAVRQRIARSVLGWDPGVIQAAIDAMGSTTLHSHV</sequence>
<dbReference type="InterPro" id="IPR001611">
    <property type="entry name" value="Leu-rich_rpt"/>
</dbReference>
<dbReference type="GO" id="GO:0048471">
    <property type="term" value="C:perinuclear region of cytoplasm"/>
    <property type="evidence" value="ECO:0007669"/>
    <property type="project" value="TreeGrafter"/>
</dbReference>
<organism evidence="4 5">
    <name type="scientific">Plasmodiophora brassicae</name>
    <name type="common">Clubroot disease agent</name>
    <dbReference type="NCBI Taxonomy" id="37360"/>
    <lineage>
        <taxon>Eukaryota</taxon>
        <taxon>Sar</taxon>
        <taxon>Rhizaria</taxon>
        <taxon>Endomyxa</taxon>
        <taxon>Phytomyxea</taxon>
        <taxon>Plasmodiophorida</taxon>
        <taxon>Plasmodiophoridae</taxon>
        <taxon>Plasmodiophora</taxon>
    </lineage>
</organism>
<reference evidence="4 5" key="1">
    <citation type="submission" date="2015-02" db="EMBL/GenBank/DDBJ databases">
        <authorList>
            <person name="Chooi Y.-H."/>
        </authorList>
    </citation>
    <scope>NUCLEOTIDE SEQUENCE [LARGE SCALE GENOMIC DNA]</scope>
    <source>
        <strain evidence="4">E3</strain>
    </source>
</reference>
<dbReference type="Proteomes" id="UP000039324">
    <property type="component" value="Unassembled WGS sequence"/>
</dbReference>
<keyword evidence="3" id="KW-0677">Repeat</keyword>
<dbReference type="PANTHER" id="PTHR24113:SF12">
    <property type="entry name" value="RAN GTPASE-ACTIVATING PROTEIN 1"/>
    <property type="match status" value="1"/>
</dbReference>
<name>A0A0G4J855_PLABS</name>
<dbReference type="Gene3D" id="3.80.10.10">
    <property type="entry name" value="Ribonuclease Inhibitor"/>
    <property type="match status" value="1"/>
</dbReference>
<protein>
    <submittedName>
        <fullName evidence="4">Uncharacterized protein</fullName>
    </submittedName>
</protein>
<keyword evidence="5" id="KW-1185">Reference proteome</keyword>
<accession>A0A0G4J855</accession>
<dbReference type="GO" id="GO:0005829">
    <property type="term" value="C:cytosol"/>
    <property type="evidence" value="ECO:0007669"/>
    <property type="project" value="TreeGrafter"/>
</dbReference>
<dbReference type="STRING" id="37360.A0A0G4J855"/>
<dbReference type="OMA" id="WNNIRGE"/>
<dbReference type="AlphaFoldDB" id="A0A0G4J855"/>
<evidence type="ECO:0000256" key="3">
    <source>
        <dbReference type="ARBA" id="ARBA00022737"/>
    </source>
</evidence>
<dbReference type="SMART" id="SM00368">
    <property type="entry name" value="LRR_RI"/>
    <property type="match status" value="6"/>
</dbReference>
<dbReference type="InterPro" id="IPR032675">
    <property type="entry name" value="LRR_dom_sf"/>
</dbReference>